<reference evidence="10" key="2">
    <citation type="submission" date="2025-09" db="UniProtKB">
        <authorList>
            <consortium name="Ensembl"/>
        </authorList>
    </citation>
    <scope>IDENTIFICATION</scope>
</reference>
<dbReference type="PANTHER" id="PTHR12153">
    <property type="entry name" value="SELENOPROTEIN O"/>
    <property type="match status" value="1"/>
</dbReference>
<evidence type="ECO:0000256" key="9">
    <source>
        <dbReference type="ARBA" id="ARBA00031547"/>
    </source>
</evidence>
<evidence type="ECO:0000256" key="4">
    <source>
        <dbReference type="ARBA" id="ARBA00022695"/>
    </source>
</evidence>
<evidence type="ECO:0000256" key="8">
    <source>
        <dbReference type="ARBA" id="ARBA00022842"/>
    </source>
</evidence>
<dbReference type="Pfam" id="PF02696">
    <property type="entry name" value="SelO"/>
    <property type="match status" value="2"/>
</dbReference>
<dbReference type="AlphaFoldDB" id="A0A8C7IBG5"/>
<keyword evidence="8" id="KW-0460">Magnesium</keyword>
<dbReference type="GO" id="GO:0005524">
    <property type="term" value="F:ATP binding"/>
    <property type="evidence" value="ECO:0007669"/>
    <property type="project" value="UniProtKB-KW"/>
</dbReference>
<evidence type="ECO:0000256" key="7">
    <source>
        <dbReference type="ARBA" id="ARBA00022840"/>
    </source>
</evidence>
<evidence type="ECO:0000256" key="1">
    <source>
        <dbReference type="ARBA" id="ARBA00001946"/>
    </source>
</evidence>
<name>A0A8C7IBG5_ONCKI</name>
<comment type="cofactor">
    <cofactor evidence="1">
        <name>Mg(2+)</name>
        <dbReference type="ChEBI" id="CHEBI:18420"/>
    </cofactor>
</comment>
<accession>A0A8C7IBG5</accession>
<dbReference type="GeneTree" id="ENSGT00390000005508"/>
<keyword evidence="6" id="KW-0547">Nucleotide-binding</keyword>
<evidence type="ECO:0000256" key="3">
    <source>
        <dbReference type="ARBA" id="ARBA00022679"/>
    </source>
</evidence>
<evidence type="ECO:0000313" key="10">
    <source>
        <dbReference type="Ensembl" id="ENSOKIP00005068362.1"/>
    </source>
</evidence>
<dbReference type="GO" id="GO:0016779">
    <property type="term" value="F:nucleotidyltransferase activity"/>
    <property type="evidence" value="ECO:0007669"/>
    <property type="project" value="UniProtKB-KW"/>
</dbReference>
<dbReference type="Proteomes" id="UP000694557">
    <property type="component" value="Unassembled WGS sequence"/>
</dbReference>
<dbReference type="Ensembl" id="ENSOKIT00005072717.1">
    <property type="protein sequence ID" value="ENSOKIP00005068362.1"/>
    <property type="gene ID" value="ENSOKIG00005029323.1"/>
</dbReference>
<evidence type="ECO:0000256" key="6">
    <source>
        <dbReference type="ARBA" id="ARBA00022741"/>
    </source>
</evidence>
<evidence type="ECO:0000313" key="11">
    <source>
        <dbReference type="Proteomes" id="UP000694557"/>
    </source>
</evidence>
<organism evidence="10 11">
    <name type="scientific">Oncorhynchus kisutch</name>
    <name type="common">Coho salmon</name>
    <name type="synonym">Salmo kisutch</name>
    <dbReference type="NCBI Taxonomy" id="8019"/>
    <lineage>
        <taxon>Eukaryota</taxon>
        <taxon>Metazoa</taxon>
        <taxon>Chordata</taxon>
        <taxon>Craniata</taxon>
        <taxon>Vertebrata</taxon>
        <taxon>Euteleostomi</taxon>
        <taxon>Actinopterygii</taxon>
        <taxon>Neopterygii</taxon>
        <taxon>Teleostei</taxon>
        <taxon>Protacanthopterygii</taxon>
        <taxon>Salmoniformes</taxon>
        <taxon>Salmonidae</taxon>
        <taxon>Salmoninae</taxon>
        <taxon>Oncorhynchus</taxon>
    </lineage>
</organism>
<keyword evidence="11" id="KW-1185">Reference proteome</keyword>
<dbReference type="GO" id="GO:0046872">
    <property type="term" value="F:metal ion binding"/>
    <property type="evidence" value="ECO:0007669"/>
    <property type="project" value="UniProtKB-KW"/>
</dbReference>
<proteinExistence type="inferred from homology"/>
<keyword evidence="3" id="KW-0808">Transferase</keyword>
<evidence type="ECO:0000256" key="2">
    <source>
        <dbReference type="ARBA" id="ARBA00009747"/>
    </source>
</evidence>
<keyword evidence="4" id="KW-0548">Nucleotidyltransferase</keyword>
<protein>
    <recommendedName>
        <fullName evidence="9">Selenoprotein O</fullName>
    </recommendedName>
</protein>
<gene>
    <name evidence="10" type="primary">SELENOO</name>
</gene>
<sequence length="396" mass="45517">MLRENPCVRWEIQVKGAGLTPYSWSGRLHTDGHKAQHSSIREFLCSEAVFALGVNVVRDVYYRRYPTKERCSVALRIAPTFIRFGSFEIFKVADENTSWQGPSYGHDEIRGQMMDYWQCVGFCHGVLNTDNMSILGLTLDYGFMDRFDPDFICNASDNSGCYTYQALDPEMPPGRAEAVLDEYLPLYNTFYLGNMRRKLGLLRKEEPEDEMLITELLQTMHNTGRERDSLHTQIKFVTYGCLADVVAGVAKCLCFWLQYELTMVLNLAQSNPSLFQMVSERRMVTMKLGVAQRSCWRSSHPALCCDWCSKSLAEEVEGQRAVQALQEERVKVMNGTNPQYVLRNYIAQNTIEAAENGDFSEVRERWSSRWQERQHPKCVFPMTASPQVWANEICVT</sequence>
<comment type="similarity">
    <text evidence="2">Belongs to the SELO family.</text>
</comment>
<evidence type="ECO:0000256" key="5">
    <source>
        <dbReference type="ARBA" id="ARBA00022723"/>
    </source>
</evidence>
<dbReference type="InterPro" id="IPR003846">
    <property type="entry name" value="SelO"/>
</dbReference>
<dbReference type="PANTHER" id="PTHR12153:SF15">
    <property type="entry name" value="PROTEIN ADENYLYLTRANSFERASE SELO, MITOCHONDRIAL"/>
    <property type="match status" value="1"/>
</dbReference>
<keyword evidence="5" id="KW-0479">Metal-binding</keyword>
<reference evidence="10" key="1">
    <citation type="submission" date="2025-08" db="UniProtKB">
        <authorList>
            <consortium name="Ensembl"/>
        </authorList>
    </citation>
    <scope>IDENTIFICATION</scope>
</reference>
<keyword evidence="7" id="KW-0067">ATP-binding</keyword>